<dbReference type="Gene3D" id="3.40.50.2300">
    <property type="match status" value="2"/>
</dbReference>
<dbReference type="InterPro" id="IPR028082">
    <property type="entry name" value="Peripla_BP_I"/>
</dbReference>
<accession>A0A7U4DPT4</accession>
<dbReference type="PANTHER" id="PTHR30483">
    <property type="entry name" value="LEUCINE-SPECIFIC-BINDING PROTEIN"/>
    <property type="match status" value="1"/>
</dbReference>
<evidence type="ECO:0000313" key="4">
    <source>
        <dbReference type="EMBL" id="ADW18476.1"/>
    </source>
</evidence>
<dbReference type="PANTHER" id="PTHR30483:SF6">
    <property type="entry name" value="PERIPLASMIC BINDING PROTEIN OF ABC TRANSPORTER FOR NATURAL AMINO ACIDS"/>
    <property type="match status" value="1"/>
</dbReference>
<dbReference type="SUPFAM" id="SSF53822">
    <property type="entry name" value="Periplasmic binding protein-like I"/>
    <property type="match status" value="1"/>
</dbReference>
<dbReference type="Pfam" id="PF13458">
    <property type="entry name" value="Peripla_BP_6"/>
    <property type="match status" value="1"/>
</dbReference>
<dbReference type="RefSeq" id="WP_015725013.1">
    <property type="nucleotide sequence ID" value="NC_014972.1"/>
</dbReference>
<dbReference type="EMBL" id="CP002364">
    <property type="protein sequence ID" value="ADW18476.1"/>
    <property type="molecule type" value="Genomic_DNA"/>
</dbReference>
<dbReference type="KEGG" id="dpr:Despr_2335"/>
<dbReference type="InterPro" id="IPR028081">
    <property type="entry name" value="Leu-bd"/>
</dbReference>
<keyword evidence="2" id="KW-0732">Signal</keyword>
<gene>
    <name evidence="4" type="ordered locus">Despr_2335</name>
</gene>
<proteinExistence type="inferred from homology"/>
<comment type="similarity">
    <text evidence="1">Belongs to the leucine-binding protein family.</text>
</comment>
<dbReference type="InterPro" id="IPR051010">
    <property type="entry name" value="BCAA_transport"/>
</dbReference>
<keyword evidence="5" id="KW-1185">Reference proteome</keyword>
<dbReference type="CDD" id="cd06347">
    <property type="entry name" value="PBP1_ABC_LivK_ligand_binding-like"/>
    <property type="match status" value="1"/>
</dbReference>
<evidence type="ECO:0000313" key="5">
    <source>
        <dbReference type="Proteomes" id="UP000006365"/>
    </source>
</evidence>
<evidence type="ECO:0000256" key="1">
    <source>
        <dbReference type="ARBA" id="ARBA00010062"/>
    </source>
</evidence>
<dbReference type="AlphaFoldDB" id="A0A7U4DPT4"/>
<feature type="domain" description="Leucine-binding protein" evidence="3">
    <location>
        <begin position="29"/>
        <end position="379"/>
    </location>
</feature>
<evidence type="ECO:0000256" key="2">
    <source>
        <dbReference type="ARBA" id="ARBA00022729"/>
    </source>
</evidence>
<protein>
    <submittedName>
        <fullName evidence="4">Amino acid/amide ABC transporter substrate-binding protein, HAAT family</fullName>
    </submittedName>
</protein>
<sequence>MKQHTMASVLALCLIVFPFGEILAEDSVVKLGISASLSGSFTSVGASVKNSVELARREIQAEGGLKIGGKNYGVEAIYVDNASNRSAATTNILNLIGQKHIIAIVGPMSSDRAIAVGELANSFRTPMVTPWSTSPLTTLNRPYVFRVPILYDLQAMAITKFAAKEWKASKAAILYDEISPYPTGMAKAFKEYFESVNGVGSVVAFETFRTGETDFGKQLTAILNSNADFLFTPQHYQEVPLIVRQAKKMGWKKPITGSNSWAGGDLMGQCGDDCKGLTFAGNFAPGGTRGIAKQFVDKYQKEYNILPDEPAALTYDAVKLIFQALQKTGGLSGNLVDDREKLKDQIAATKNFEGVTGNMSYQGTGDPAKCAVIIKIDDQGIFTNIDTVCP</sequence>
<reference evidence="4 5" key="1">
    <citation type="journal article" date="2011" name="Stand. Genomic Sci.">
        <title>Complete genome sequence of Desulfobulbus propionicus type strain (1pr3).</title>
        <authorList>
            <person name="Pagani I."/>
            <person name="Lapidus A."/>
            <person name="Nolan M."/>
            <person name="Lucas S."/>
            <person name="Hammon N."/>
            <person name="Deshpande S."/>
            <person name="Cheng J.F."/>
            <person name="Chertkov O."/>
            <person name="Davenport K."/>
            <person name="Tapia R."/>
            <person name="Han C."/>
            <person name="Goodwin L."/>
            <person name="Pitluck S."/>
            <person name="Liolios K."/>
            <person name="Mavromatis K."/>
            <person name="Ivanova N."/>
            <person name="Mikhailova N."/>
            <person name="Pati A."/>
            <person name="Chen A."/>
            <person name="Palaniappan K."/>
            <person name="Land M."/>
            <person name="Hauser L."/>
            <person name="Chang Y.J."/>
            <person name="Jeffries C.D."/>
            <person name="Detter J.C."/>
            <person name="Brambilla E."/>
            <person name="Kannan K.P."/>
            <person name="Djao O.D."/>
            <person name="Rohde M."/>
            <person name="Pukall R."/>
            <person name="Spring S."/>
            <person name="Goker M."/>
            <person name="Sikorski J."/>
            <person name="Woyke T."/>
            <person name="Bristow J."/>
            <person name="Eisen J.A."/>
            <person name="Markowitz V."/>
            <person name="Hugenholtz P."/>
            <person name="Kyrpides N.C."/>
            <person name="Klenk H.P."/>
        </authorList>
    </citation>
    <scope>NUCLEOTIDE SEQUENCE [LARGE SCALE GENOMIC DNA]</scope>
    <source>
        <strain evidence="5">ATCC 33891 / DSM 2032 / 1pr3</strain>
    </source>
</reference>
<name>A0A7U4DPT4_DESPD</name>
<dbReference type="Proteomes" id="UP000006365">
    <property type="component" value="Chromosome"/>
</dbReference>
<evidence type="ECO:0000259" key="3">
    <source>
        <dbReference type="Pfam" id="PF13458"/>
    </source>
</evidence>
<organism evidence="4 5">
    <name type="scientific">Desulfobulbus propionicus (strain ATCC 33891 / DSM 2032 / VKM B-1956 / 1pr3)</name>
    <dbReference type="NCBI Taxonomy" id="577650"/>
    <lineage>
        <taxon>Bacteria</taxon>
        <taxon>Pseudomonadati</taxon>
        <taxon>Thermodesulfobacteriota</taxon>
        <taxon>Desulfobulbia</taxon>
        <taxon>Desulfobulbales</taxon>
        <taxon>Desulfobulbaceae</taxon>
        <taxon>Desulfobulbus</taxon>
    </lineage>
</organism>